<feature type="region of interest" description="Disordered" evidence="1">
    <location>
        <begin position="36"/>
        <end position="61"/>
    </location>
</feature>
<sequence>MSHVPILTPRPGLPTRKTRLPALALAASIAVLGTACSAPSHSGGSSAAAGADQQAASESARALSEKIAAHWPLVAKARPGTDCSGHVAVLFHRDDKGEIVTGA</sequence>
<protein>
    <submittedName>
        <fullName evidence="3">Uncharacterized protein</fullName>
    </submittedName>
</protein>
<feature type="compositionally biased region" description="Low complexity" evidence="1">
    <location>
        <begin position="36"/>
        <end position="60"/>
    </location>
</feature>
<feature type="signal peptide" evidence="2">
    <location>
        <begin position="1"/>
        <end position="37"/>
    </location>
</feature>
<reference evidence="3 4" key="1">
    <citation type="submission" date="2020-05" db="EMBL/GenBank/DDBJ databases">
        <title>MicrobeNet Type strains.</title>
        <authorList>
            <person name="Nicholson A.C."/>
        </authorList>
    </citation>
    <scope>NUCLEOTIDE SEQUENCE [LARGE SCALE GENOMIC DNA]</scope>
    <source>
        <strain evidence="3 4">CCUG 46604</strain>
    </source>
</reference>
<name>A0A849ANE7_9MICO</name>
<dbReference type="RefSeq" id="WP_170273809.1">
    <property type="nucleotide sequence ID" value="NZ_BAAAKH010000007.1"/>
</dbReference>
<dbReference type="AlphaFoldDB" id="A0A849ANE7"/>
<gene>
    <name evidence="3" type="ORF">HLA91_05055</name>
</gene>
<keyword evidence="2" id="KW-0732">Signal</keyword>
<evidence type="ECO:0000313" key="4">
    <source>
        <dbReference type="Proteomes" id="UP000549517"/>
    </source>
</evidence>
<evidence type="ECO:0000256" key="2">
    <source>
        <dbReference type="SAM" id="SignalP"/>
    </source>
</evidence>
<accession>A0A849ANE7</accession>
<dbReference type="Proteomes" id="UP000549517">
    <property type="component" value="Unassembled WGS sequence"/>
</dbReference>
<feature type="chain" id="PRO_5039527176" evidence="2">
    <location>
        <begin position="38"/>
        <end position="103"/>
    </location>
</feature>
<comment type="caution">
    <text evidence="3">The sequence shown here is derived from an EMBL/GenBank/DDBJ whole genome shotgun (WGS) entry which is preliminary data.</text>
</comment>
<dbReference type="EMBL" id="JABEMC010000002">
    <property type="protein sequence ID" value="NNG78748.1"/>
    <property type="molecule type" value="Genomic_DNA"/>
</dbReference>
<evidence type="ECO:0000313" key="3">
    <source>
        <dbReference type="EMBL" id="NNG78748.1"/>
    </source>
</evidence>
<organism evidence="3 4">
    <name type="scientific">Brevibacterium luteolum</name>
    <dbReference type="NCBI Taxonomy" id="199591"/>
    <lineage>
        <taxon>Bacteria</taxon>
        <taxon>Bacillati</taxon>
        <taxon>Actinomycetota</taxon>
        <taxon>Actinomycetes</taxon>
        <taxon>Micrococcales</taxon>
        <taxon>Brevibacteriaceae</taxon>
        <taxon>Brevibacterium</taxon>
    </lineage>
</organism>
<evidence type="ECO:0000256" key="1">
    <source>
        <dbReference type="SAM" id="MobiDB-lite"/>
    </source>
</evidence>
<proteinExistence type="predicted"/>